<dbReference type="EMBL" id="JANEYF010003138">
    <property type="protein sequence ID" value="KAJ8938920.1"/>
    <property type="molecule type" value="Genomic_DNA"/>
</dbReference>
<evidence type="ECO:0000256" key="6">
    <source>
        <dbReference type="ARBA" id="ARBA00022801"/>
    </source>
</evidence>
<dbReference type="GO" id="GO:0005634">
    <property type="term" value="C:nucleus"/>
    <property type="evidence" value="ECO:0007669"/>
    <property type="project" value="UniProtKB-SubCell"/>
</dbReference>
<dbReference type="PANTHER" id="PTHR22930">
    <property type="match status" value="1"/>
</dbReference>
<evidence type="ECO:0000313" key="10">
    <source>
        <dbReference type="Proteomes" id="UP001162156"/>
    </source>
</evidence>
<sequence length="367" mass="42280">MDLLGILQSSSSSSSSTSDENVEVIPNVILPELLQELSKNENFVENTVPLYNEQQFIQHFRLSRQLVQQLKVEFETSEYYPKKDTGFKRITSEKCILAFLWFSANEAVSLRDVADRFDISVSTLHNIVDNVAKFLSNKANEVIVWPSPVECRRICEEFTQMGFPGVIGCIDGTHIRIDTPSEDAESYINRKKYHSIQMQVVCDNRLIRDVFIGYPGSVHDARVFRNSPPCNSLAEVCLLCDSAYPTLRNLLTPYKDTGNLSSTQKKFNKNLSHCRVLIEHTIGLLKQRFRQLYHLKSRNVYFICHFIRACCVVHNMCTRNNIEEYNVDEMENENREEIINILNDDVQEEADEVGLNYRNYVAAILDI</sequence>
<dbReference type="AlphaFoldDB" id="A0AAV8XK35"/>
<dbReference type="InterPro" id="IPR027806">
    <property type="entry name" value="HARBI1_dom"/>
</dbReference>
<proteinExistence type="inferred from homology"/>
<dbReference type="PANTHER" id="PTHR22930:SF85">
    <property type="entry name" value="GH03217P-RELATED"/>
    <property type="match status" value="1"/>
</dbReference>
<keyword evidence="10" id="KW-1185">Reference proteome</keyword>
<keyword evidence="4" id="KW-0540">Nuclease</keyword>
<dbReference type="Proteomes" id="UP001162156">
    <property type="component" value="Unassembled WGS sequence"/>
</dbReference>
<name>A0AAV8XK35_9CUCU</name>
<keyword evidence="6" id="KW-0378">Hydrolase</keyword>
<reference evidence="9" key="1">
    <citation type="journal article" date="2023" name="Insect Mol. Biol.">
        <title>Genome sequencing provides insights into the evolution of gene families encoding plant cell wall-degrading enzymes in longhorned beetles.</title>
        <authorList>
            <person name="Shin N.R."/>
            <person name="Okamura Y."/>
            <person name="Kirsch R."/>
            <person name="Pauchet Y."/>
        </authorList>
    </citation>
    <scope>NUCLEOTIDE SEQUENCE</scope>
    <source>
        <strain evidence="9">RBIC_L_NR</strain>
    </source>
</reference>
<evidence type="ECO:0000256" key="5">
    <source>
        <dbReference type="ARBA" id="ARBA00022723"/>
    </source>
</evidence>
<gene>
    <name evidence="9" type="ORF">NQ314_011296</name>
</gene>
<accession>A0AAV8XK35</accession>
<organism evidence="9 10">
    <name type="scientific">Rhamnusium bicolor</name>
    <dbReference type="NCBI Taxonomy" id="1586634"/>
    <lineage>
        <taxon>Eukaryota</taxon>
        <taxon>Metazoa</taxon>
        <taxon>Ecdysozoa</taxon>
        <taxon>Arthropoda</taxon>
        <taxon>Hexapoda</taxon>
        <taxon>Insecta</taxon>
        <taxon>Pterygota</taxon>
        <taxon>Neoptera</taxon>
        <taxon>Endopterygota</taxon>
        <taxon>Coleoptera</taxon>
        <taxon>Polyphaga</taxon>
        <taxon>Cucujiformia</taxon>
        <taxon>Chrysomeloidea</taxon>
        <taxon>Cerambycidae</taxon>
        <taxon>Lepturinae</taxon>
        <taxon>Rhagiini</taxon>
        <taxon>Rhamnusium</taxon>
    </lineage>
</organism>
<protein>
    <recommendedName>
        <fullName evidence="8">DDE Tnp4 domain-containing protein</fullName>
    </recommendedName>
</protein>
<dbReference type="Pfam" id="PF13359">
    <property type="entry name" value="DDE_Tnp_4"/>
    <property type="match status" value="1"/>
</dbReference>
<evidence type="ECO:0000259" key="8">
    <source>
        <dbReference type="Pfam" id="PF13359"/>
    </source>
</evidence>
<evidence type="ECO:0000256" key="2">
    <source>
        <dbReference type="ARBA" id="ARBA00004123"/>
    </source>
</evidence>
<evidence type="ECO:0000313" key="9">
    <source>
        <dbReference type="EMBL" id="KAJ8938920.1"/>
    </source>
</evidence>
<evidence type="ECO:0000256" key="4">
    <source>
        <dbReference type="ARBA" id="ARBA00022722"/>
    </source>
</evidence>
<comment type="similarity">
    <text evidence="3">Belongs to the HARBI1 family.</text>
</comment>
<comment type="caution">
    <text evidence="9">The sequence shown here is derived from an EMBL/GenBank/DDBJ whole genome shotgun (WGS) entry which is preliminary data.</text>
</comment>
<evidence type="ECO:0000256" key="1">
    <source>
        <dbReference type="ARBA" id="ARBA00001968"/>
    </source>
</evidence>
<keyword evidence="5" id="KW-0479">Metal-binding</keyword>
<dbReference type="GO" id="GO:0046872">
    <property type="term" value="F:metal ion binding"/>
    <property type="evidence" value="ECO:0007669"/>
    <property type="project" value="UniProtKB-KW"/>
</dbReference>
<evidence type="ECO:0000256" key="3">
    <source>
        <dbReference type="ARBA" id="ARBA00006958"/>
    </source>
</evidence>
<dbReference type="InterPro" id="IPR045249">
    <property type="entry name" value="HARBI1-like"/>
</dbReference>
<dbReference type="GO" id="GO:0016787">
    <property type="term" value="F:hydrolase activity"/>
    <property type="evidence" value="ECO:0007669"/>
    <property type="project" value="UniProtKB-KW"/>
</dbReference>
<evidence type="ECO:0000256" key="7">
    <source>
        <dbReference type="ARBA" id="ARBA00023242"/>
    </source>
</evidence>
<feature type="domain" description="DDE Tnp4" evidence="8">
    <location>
        <begin position="170"/>
        <end position="315"/>
    </location>
</feature>
<comment type="subcellular location">
    <subcellularLocation>
        <location evidence="2">Nucleus</location>
    </subcellularLocation>
</comment>
<comment type="cofactor">
    <cofactor evidence="1">
        <name>a divalent metal cation</name>
        <dbReference type="ChEBI" id="CHEBI:60240"/>
    </cofactor>
</comment>
<dbReference type="GO" id="GO:0004518">
    <property type="term" value="F:nuclease activity"/>
    <property type="evidence" value="ECO:0007669"/>
    <property type="project" value="UniProtKB-KW"/>
</dbReference>
<keyword evidence="7" id="KW-0539">Nucleus</keyword>